<dbReference type="Gene3D" id="2.40.50.140">
    <property type="entry name" value="Nucleic acid-binding proteins"/>
    <property type="match status" value="1"/>
</dbReference>
<dbReference type="GO" id="GO:0003697">
    <property type="term" value="F:single-stranded DNA binding"/>
    <property type="evidence" value="ECO:0007669"/>
    <property type="project" value="TreeGrafter"/>
</dbReference>
<sequence>MFFLYELEKTIQLHPSFFGPLIRSHIHRELLAKEEGSNTGKYTIVCILDSFEVSEGQVVAGTGHAEYTVHYKAVVWRPFRGEIIDGVVSSVIRSGFFVECGSLQAFVGRSMIPSEIKYDANATPPQWTDNAEQIIEKGTQIRIKIKGLRSEVDKMFAIGTMKEDYLGPLMS</sequence>
<dbReference type="InterPro" id="IPR045113">
    <property type="entry name" value="Rpb7-like"/>
</dbReference>
<comment type="similarity">
    <text evidence="2">Belongs to the eukaryotic RPB7/RPC8 RNA polymerase subunit family.</text>
</comment>
<evidence type="ECO:0000313" key="9">
    <source>
        <dbReference type="Proteomes" id="UP000504636"/>
    </source>
</evidence>
<dbReference type="PROSITE" id="PS50126">
    <property type="entry name" value="S1"/>
    <property type="match status" value="1"/>
</dbReference>
<evidence type="ECO:0000313" key="8">
    <source>
        <dbReference type="EMBL" id="KAF2806898.1"/>
    </source>
</evidence>
<dbReference type="EMBL" id="MU003706">
    <property type="protein sequence ID" value="KAF2806898.1"/>
    <property type="molecule type" value="Genomic_DNA"/>
</dbReference>
<dbReference type="InterPro" id="IPR003029">
    <property type="entry name" value="S1_domain"/>
</dbReference>
<comment type="subcellular location">
    <subcellularLocation>
        <location evidence="1 6">Nucleus</location>
    </subcellularLocation>
</comment>
<dbReference type="PANTHER" id="PTHR12709:SF4">
    <property type="entry name" value="DNA-DIRECTED RNA POLYMERASE II SUBUNIT RPB7"/>
    <property type="match status" value="1"/>
</dbReference>
<dbReference type="Pfam" id="PF03876">
    <property type="entry name" value="SHS2_Rpb7-N"/>
    <property type="match status" value="1"/>
</dbReference>
<dbReference type="GO" id="GO:0031369">
    <property type="term" value="F:translation initiation factor binding"/>
    <property type="evidence" value="ECO:0007669"/>
    <property type="project" value="TreeGrafter"/>
</dbReference>
<dbReference type="SUPFAM" id="SSF50249">
    <property type="entry name" value="Nucleic acid-binding proteins"/>
    <property type="match status" value="1"/>
</dbReference>
<dbReference type="GO" id="GO:0060213">
    <property type="term" value="P:positive regulation of nuclear-transcribed mRNA poly(A) tail shortening"/>
    <property type="evidence" value="ECO:0007669"/>
    <property type="project" value="TreeGrafter"/>
</dbReference>
<reference evidence="10" key="2">
    <citation type="submission" date="2020-04" db="EMBL/GenBank/DDBJ databases">
        <authorList>
            <consortium name="NCBI Genome Project"/>
        </authorList>
    </citation>
    <scope>NUCLEOTIDE SEQUENCE</scope>
    <source>
        <strain evidence="10">CBS 304.34</strain>
    </source>
</reference>
<dbReference type="GO" id="GO:0045948">
    <property type="term" value="P:positive regulation of translational initiation"/>
    <property type="evidence" value="ECO:0007669"/>
    <property type="project" value="TreeGrafter"/>
</dbReference>
<dbReference type="GO" id="GO:0000932">
    <property type="term" value="C:P-body"/>
    <property type="evidence" value="ECO:0007669"/>
    <property type="project" value="TreeGrafter"/>
</dbReference>
<dbReference type="OrthoDB" id="1162399at2759"/>
<name>A0A6A6YEA7_9PEZI</name>
<keyword evidence="5 6" id="KW-0539">Nucleus</keyword>
<dbReference type="CDD" id="cd04329">
    <property type="entry name" value="RNAP_II_Rpb7_N"/>
    <property type="match status" value="1"/>
</dbReference>
<keyword evidence="4 6" id="KW-0804">Transcription</keyword>
<dbReference type="FunFam" id="3.30.1490.120:FF:000001">
    <property type="entry name" value="DNA-directed RNA polymerase II subunit RPB7"/>
    <property type="match status" value="1"/>
</dbReference>
<organism evidence="8">
    <name type="scientific">Mytilinidion resinicola</name>
    <dbReference type="NCBI Taxonomy" id="574789"/>
    <lineage>
        <taxon>Eukaryota</taxon>
        <taxon>Fungi</taxon>
        <taxon>Dikarya</taxon>
        <taxon>Ascomycota</taxon>
        <taxon>Pezizomycotina</taxon>
        <taxon>Dothideomycetes</taxon>
        <taxon>Pleosporomycetidae</taxon>
        <taxon>Mytilinidiales</taxon>
        <taxon>Mytilinidiaceae</taxon>
        <taxon>Mytilinidion</taxon>
    </lineage>
</organism>
<dbReference type="GO" id="GO:0005665">
    <property type="term" value="C:RNA polymerase II, core complex"/>
    <property type="evidence" value="ECO:0007669"/>
    <property type="project" value="UniProtKB-ARBA"/>
</dbReference>
<proteinExistence type="inferred from homology"/>
<evidence type="ECO:0000256" key="4">
    <source>
        <dbReference type="ARBA" id="ARBA00023163"/>
    </source>
</evidence>
<dbReference type="InterPro" id="IPR005576">
    <property type="entry name" value="Rpb7-like_N"/>
</dbReference>
<dbReference type="SUPFAM" id="SSF88798">
    <property type="entry name" value="N-terminal, heterodimerisation domain of RBP7 (RpoE)"/>
    <property type="match status" value="1"/>
</dbReference>
<reference evidence="10" key="3">
    <citation type="submission" date="2025-04" db="UniProtKB">
        <authorList>
            <consortium name="RefSeq"/>
        </authorList>
    </citation>
    <scope>IDENTIFICATION</scope>
    <source>
        <strain evidence="10">CBS 304.34</strain>
    </source>
</reference>
<dbReference type="GO" id="GO:0003727">
    <property type="term" value="F:single-stranded RNA binding"/>
    <property type="evidence" value="ECO:0007669"/>
    <property type="project" value="TreeGrafter"/>
</dbReference>
<reference evidence="8 10" key="1">
    <citation type="journal article" date="2020" name="Stud. Mycol.">
        <title>101 Dothideomycetes genomes: a test case for predicting lifestyles and emergence of pathogens.</title>
        <authorList>
            <person name="Haridas S."/>
            <person name="Albert R."/>
            <person name="Binder M."/>
            <person name="Bloem J."/>
            <person name="Labutti K."/>
            <person name="Salamov A."/>
            <person name="Andreopoulos B."/>
            <person name="Baker S."/>
            <person name="Barry K."/>
            <person name="Bills G."/>
            <person name="Bluhm B."/>
            <person name="Cannon C."/>
            <person name="Castanera R."/>
            <person name="Culley D."/>
            <person name="Daum C."/>
            <person name="Ezra D."/>
            <person name="Gonzalez J."/>
            <person name="Henrissat B."/>
            <person name="Kuo A."/>
            <person name="Liang C."/>
            <person name="Lipzen A."/>
            <person name="Lutzoni F."/>
            <person name="Magnuson J."/>
            <person name="Mondo S."/>
            <person name="Nolan M."/>
            <person name="Ohm R."/>
            <person name="Pangilinan J."/>
            <person name="Park H.-J."/>
            <person name="Ramirez L."/>
            <person name="Alfaro M."/>
            <person name="Sun H."/>
            <person name="Tritt A."/>
            <person name="Yoshinaga Y."/>
            <person name="Zwiers L.-H."/>
            <person name="Turgeon B."/>
            <person name="Goodwin S."/>
            <person name="Spatafora J."/>
            <person name="Crous P."/>
            <person name="Grigoriev I."/>
        </authorList>
    </citation>
    <scope>NUCLEOTIDE SEQUENCE</scope>
    <source>
        <strain evidence="8 10">CBS 304.34</strain>
    </source>
</reference>
<gene>
    <name evidence="8 10" type="ORF">BDZ99DRAFT_465655</name>
</gene>
<evidence type="ECO:0000256" key="3">
    <source>
        <dbReference type="ARBA" id="ARBA00022478"/>
    </source>
</evidence>
<accession>A0A6A6YEA7</accession>
<dbReference type="Proteomes" id="UP000504636">
    <property type="component" value="Unplaced"/>
</dbReference>
<feature type="domain" description="S1 motif" evidence="7">
    <location>
        <begin position="81"/>
        <end position="161"/>
    </location>
</feature>
<dbReference type="GeneID" id="54461490"/>
<dbReference type="Pfam" id="PF00575">
    <property type="entry name" value="S1"/>
    <property type="match status" value="1"/>
</dbReference>
<dbReference type="PANTHER" id="PTHR12709">
    <property type="entry name" value="DNA-DIRECTED RNA POLYMERASE II, III"/>
    <property type="match status" value="1"/>
</dbReference>
<dbReference type="InterPro" id="IPR036898">
    <property type="entry name" value="RNA_pol_Rpb7-like_N_sf"/>
</dbReference>
<evidence type="ECO:0000313" key="10">
    <source>
        <dbReference type="RefSeq" id="XP_033573862.1"/>
    </source>
</evidence>
<evidence type="ECO:0000256" key="2">
    <source>
        <dbReference type="ARBA" id="ARBA00009307"/>
    </source>
</evidence>
<protein>
    <recommendedName>
        <fullName evidence="6">DNA-directed RNA polymerase subunit</fullName>
    </recommendedName>
</protein>
<dbReference type="GO" id="GO:0006367">
    <property type="term" value="P:transcription initiation at RNA polymerase II promoter"/>
    <property type="evidence" value="ECO:0007669"/>
    <property type="project" value="TreeGrafter"/>
</dbReference>
<keyword evidence="9" id="KW-1185">Reference proteome</keyword>
<keyword evidence="3 6" id="KW-0240">DNA-directed RNA polymerase</keyword>
<dbReference type="RefSeq" id="XP_033573862.1">
    <property type="nucleotide sequence ID" value="XM_033720597.1"/>
</dbReference>
<evidence type="ECO:0000256" key="6">
    <source>
        <dbReference type="RuleBase" id="RU369086"/>
    </source>
</evidence>
<evidence type="ECO:0000256" key="1">
    <source>
        <dbReference type="ARBA" id="ARBA00004123"/>
    </source>
</evidence>
<dbReference type="AlphaFoldDB" id="A0A6A6YEA7"/>
<dbReference type="FunFam" id="2.40.50.140:FF:000043">
    <property type="entry name" value="DNA-directed RNA polymerase II subunit RPB7"/>
    <property type="match status" value="1"/>
</dbReference>
<dbReference type="Gene3D" id="3.30.1490.120">
    <property type="entry name" value="RNA polymerase Rpb7-like, N-terminal domain"/>
    <property type="match status" value="1"/>
</dbReference>
<evidence type="ECO:0000256" key="5">
    <source>
        <dbReference type="ARBA" id="ARBA00023242"/>
    </source>
</evidence>
<dbReference type="InterPro" id="IPR012340">
    <property type="entry name" value="NA-bd_OB-fold"/>
</dbReference>
<dbReference type="CDD" id="cd04462">
    <property type="entry name" value="S1_RNAPII_Rpb7"/>
    <property type="match status" value="1"/>
</dbReference>
<evidence type="ECO:0000259" key="7">
    <source>
        <dbReference type="PROSITE" id="PS50126"/>
    </source>
</evidence>
<comment type="function">
    <text evidence="6">DNA-dependent RNA polymerase which catalyzes the transcription of DNA into RNA using the four ribonucleoside triphosphates as substrates.</text>
</comment>